<dbReference type="FunFam" id="3.30.200.20:FF:000049">
    <property type="entry name" value="cyclin-dependent kinase-like 1 isoform X1"/>
    <property type="match status" value="1"/>
</dbReference>
<keyword evidence="2" id="KW-0723">Serine/threonine-protein kinase</keyword>
<evidence type="ECO:0000256" key="5">
    <source>
        <dbReference type="ARBA" id="ARBA00022777"/>
    </source>
</evidence>
<comment type="caution">
    <text evidence="11">The sequence shown here is derived from an EMBL/GenBank/DDBJ whole genome shotgun (WGS) entry which is preliminary data.</text>
</comment>
<evidence type="ECO:0000313" key="11">
    <source>
        <dbReference type="EMBL" id="KAG2447882.1"/>
    </source>
</evidence>
<protein>
    <recommendedName>
        <fullName evidence="1">cyclin-dependent kinase</fullName>
        <ecNumber evidence="1">2.7.11.22</ecNumber>
    </recommendedName>
</protein>
<name>A0A835WHZ1_9CHLO</name>
<dbReference type="SMART" id="SM00220">
    <property type="entry name" value="S_TKc"/>
    <property type="match status" value="1"/>
</dbReference>
<sequence length="1364" mass="135766">MQMPADLGAAPSDQRSYEFVQELDEGSYGCVFACVQRPSGRLVAVKVCKHTEDPVVRRLLLREVGVLRSLPRHPCVVELLDAFRSRSSGRPHLVFECMERSAQQELEALDETRMCPVQLKLVAWQAVMGLAHCHRNNVIHRDLKPGNILLAGKGAACNAKLCDFGFARNMLSGRPDMQERLSSYVVTRWYRAPEILVGDKYGMASDVWALGCTLAELSNGGLPLLPGTSSLDQLARIMRCCGPLPPCQALCLHANRRLTLLRKPPPRSRTVAERLPGVDPALVALVTACLQTDPALRPTARRLLAHPYFADVPRLLRGSPLQAELVAAAAELQPAPAPVATVLSLSQQQAAPKRATSSALLERGSTLTTPAVVPVPTPISVAALQHQLMRPPPHTTQPPPAVADAPQQASAHPAAAARRDPTLVAIDVSRLMCAAAAAAGSPPPPQPAPASTAGATASSSPGQPVLRAATGLAADASGGRQAALGAAAALSDPLLLLPPGAAVAAAVGQLADAPTSADVEVPAAEVPSYAASPAMVVSPSALASPQQQAPSNGGTAISEPAGSAVRALLSPTGTAHGGPAAAAASDRRPAASTSQLPDSTTRPLGGSGAAGTAVAAAAPPTATAASALRYNHPMILPAGRTSASMLGGAGAGAGGCSVTAPSSYCGDVDSSTTSSCRGLMGVMFGQELPSPAGLPQRHAGGGALTAGPATGTPLLQRQHTTGGEVAAAGTAAGGPQEALLLTRLPHVRAPTADLTMYKRHASLLLASTPTLPRLQAQAQAAAAAVAAVGGCWGSAAAALATPADHDTASGSSSTTQLPREFLTMLMHSTSNVSGGGASGAAQFDVHAVLGASTTAAAAAVAAASVTVPNDAAGGRRARSGTGASAPGGAATTAAAAGPEGFSFRSSDSLPHAKASDTQSPLQATTTSATGDCSGAVDSAACAAYALYGGSNRGGGGGGCRGGTISTGTITVEAVGAHAVFGNPAPAAALSLFNADQLAAAAFGSLAGCASHRSSGGGGGGAAPPTPLLGGGIALQQQQQQPARQQLQVVTVAAAPQARSGNGLLVWTRAGSGISRRFARGSDTSSSRADDSVRSLAAGQDEAGAGEACAAPPAAAATSRRAQLPLLGPPFVGDSSGSQRQAVAAAATAAPTDANGSSKAQQSRSVPQTSLLSTAGVEVTVAAMLQDGDASEGQRSRSHSQDSGADSGCGPRSLTPAGHAAAFAAAAAAASGVQATPGGGGNSGTSRRQQPRLHSPLNPAPAVVALAKASGHRAAAIAAAAAAAPSAPPVSTPSRRFGDGNDDDAMNGKRQSHSPNSPTHHVTKATLAAAQDPSGHDSARRHAPQRPGLWRRLAGLLGCSGMSND</sequence>
<dbReference type="InterPro" id="IPR050117">
    <property type="entry name" value="MAPK"/>
</dbReference>
<feature type="compositionally biased region" description="Low complexity" evidence="9">
    <location>
        <begin position="402"/>
        <end position="416"/>
    </location>
</feature>
<feature type="region of interest" description="Disordered" evidence="9">
    <location>
        <begin position="437"/>
        <end position="464"/>
    </location>
</feature>
<feature type="compositionally biased region" description="Low complexity" evidence="9">
    <location>
        <begin position="449"/>
        <end position="464"/>
    </location>
</feature>
<dbReference type="InterPro" id="IPR011009">
    <property type="entry name" value="Kinase-like_dom_sf"/>
</dbReference>
<feature type="region of interest" description="Disordered" evidence="9">
    <location>
        <begin position="569"/>
        <end position="612"/>
    </location>
</feature>
<keyword evidence="3" id="KW-0808">Transferase</keyword>
<keyword evidence="6" id="KW-0067">ATP-binding</keyword>
<dbReference type="Gene3D" id="1.10.510.10">
    <property type="entry name" value="Transferase(Phosphotransferase) domain 1"/>
    <property type="match status" value="1"/>
</dbReference>
<dbReference type="InterPro" id="IPR000719">
    <property type="entry name" value="Prot_kinase_dom"/>
</dbReference>
<dbReference type="FunFam" id="1.10.510.10:FF:000980">
    <property type="entry name" value="Predicted protein"/>
    <property type="match status" value="1"/>
</dbReference>
<evidence type="ECO:0000256" key="1">
    <source>
        <dbReference type="ARBA" id="ARBA00012425"/>
    </source>
</evidence>
<dbReference type="GO" id="GO:0005524">
    <property type="term" value="F:ATP binding"/>
    <property type="evidence" value="ECO:0007669"/>
    <property type="project" value="UniProtKB-KW"/>
</dbReference>
<feature type="region of interest" description="Disordered" evidence="9">
    <location>
        <begin position="1282"/>
        <end position="1347"/>
    </location>
</feature>
<organism evidence="11 12">
    <name type="scientific">Chlamydomonas schloesseri</name>
    <dbReference type="NCBI Taxonomy" id="2026947"/>
    <lineage>
        <taxon>Eukaryota</taxon>
        <taxon>Viridiplantae</taxon>
        <taxon>Chlorophyta</taxon>
        <taxon>core chlorophytes</taxon>
        <taxon>Chlorophyceae</taxon>
        <taxon>CS clade</taxon>
        <taxon>Chlamydomonadales</taxon>
        <taxon>Chlamydomonadaceae</taxon>
        <taxon>Chlamydomonas</taxon>
    </lineage>
</organism>
<dbReference type="EC" id="2.7.11.22" evidence="1"/>
<evidence type="ECO:0000256" key="7">
    <source>
        <dbReference type="ARBA" id="ARBA00047811"/>
    </source>
</evidence>
<dbReference type="Pfam" id="PF00069">
    <property type="entry name" value="Pkinase"/>
    <property type="match status" value="1"/>
</dbReference>
<feature type="region of interest" description="Disordered" evidence="9">
    <location>
        <begin position="698"/>
        <end position="730"/>
    </location>
</feature>
<dbReference type="PANTHER" id="PTHR24055">
    <property type="entry name" value="MITOGEN-ACTIVATED PROTEIN KINASE"/>
    <property type="match status" value="1"/>
</dbReference>
<evidence type="ECO:0000256" key="6">
    <source>
        <dbReference type="ARBA" id="ARBA00022840"/>
    </source>
</evidence>
<dbReference type="EMBL" id="JAEHOD010000020">
    <property type="protein sequence ID" value="KAG2447882.1"/>
    <property type="molecule type" value="Genomic_DNA"/>
</dbReference>
<evidence type="ECO:0000256" key="8">
    <source>
        <dbReference type="ARBA" id="ARBA00048367"/>
    </source>
</evidence>
<feature type="region of interest" description="Disordered" evidence="9">
    <location>
        <begin position="1076"/>
        <end position="1170"/>
    </location>
</feature>
<dbReference type="GO" id="GO:0004693">
    <property type="term" value="F:cyclin-dependent protein serine/threonine kinase activity"/>
    <property type="evidence" value="ECO:0007669"/>
    <property type="project" value="UniProtKB-EC"/>
</dbReference>
<feature type="compositionally biased region" description="Polar residues" evidence="9">
    <location>
        <begin position="1154"/>
        <end position="1170"/>
    </location>
</feature>
<accession>A0A835WHZ1</accession>
<dbReference type="PROSITE" id="PS00108">
    <property type="entry name" value="PROTEIN_KINASE_ST"/>
    <property type="match status" value="1"/>
</dbReference>
<feature type="region of interest" description="Disordered" evidence="9">
    <location>
        <begin position="389"/>
        <end position="418"/>
    </location>
</feature>
<gene>
    <name evidence="11" type="ORF">HYH02_007338</name>
</gene>
<feature type="compositionally biased region" description="Polar residues" evidence="9">
    <location>
        <begin position="915"/>
        <end position="929"/>
    </location>
</feature>
<feature type="compositionally biased region" description="Low complexity" evidence="9">
    <location>
        <begin position="570"/>
        <end position="584"/>
    </location>
</feature>
<feature type="compositionally biased region" description="Low complexity" evidence="9">
    <location>
        <begin position="870"/>
        <end position="898"/>
    </location>
</feature>
<keyword evidence="12" id="KW-1185">Reference proteome</keyword>
<dbReference type="Proteomes" id="UP000613740">
    <property type="component" value="Unassembled WGS sequence"/>
</dbReference>
<keyword evidence="5" id="KW-0418">Kinase</keyword>
<evidence type="ECO:0000256" key="3">
    <source>
        <dbReference type="ARBA" id="ARBA00022679"/>
    </source>
</evidence>
<comment type="catalytic activity">
    <reaction evidence="7">
        <text>L-threonyl-[protein] + ATP = O-phospho-L-threonyl-[protein] + ADP + H(+)</text>
        <dbReference type="Rhea" id="RHEA:46608"/>
        <dbReference type="Rhea" id="RHEA-COMP:11060"/>
        <dbReference type="Rhea" id="RHEA-COMP:11605"/>
        <dbReference type="ChEBI" id="CHEBI:15378"/>
        <dbReference type="ChEBI" id="CHEBI:30013"/>
        <dbReference type="ChEBI" id="CHEBI:30616"/>
        <dbReference type="ChEBI" id="CHEBI:61977"/>
        <dbReference type="ChEBI" id="CHEBI:456216"/>
        <dbReference type="EC" id="2.7.11.22"/>
    </reaction>
</comment>
<feature type="compositionally biased region" description="Low complexity" evidence="9">
    <location>
        <begin position="705"/>
        <end position="730"/>
    </location>
</feature>
<proteinExistence type="predicted"/>
<reference evidence="11" key="1">
    <citation type="journal article" date="2020" name="bioRxiv">
        <title>Comparative genomics of Chlamydomonas.</title>
        <authorList>
            <person name="Craig R.J."/>
            <person name="Hasan A.R."/>
            <person name="Ness R.W."/>
            <person name="Keightley P.D."/>
        </authorList>
    </citation>
    <scope>NUCLEOTIDE SEQUENCE</scope>
    <source>
        <strain evidence="11">CCAP 11/173</strain>
    </source>
</reference>
<keyword evidence="4" id="KW-0547">Nucleotide-binding</keyword>
<feature type="region of interest" description="Disordered" evidence="9">
    <location>
        <begin position="1232"/>
        <end position="1256"/>
    </location>
</feature>
<feature type="compositionally biased region" description="Low complexity" evidence="9">
    <location>
        <begin position="1096"/>
        <end position="1116"/>
    </location>
</feature>
<feature type="compositionally biased region" description="Low complexity" evidence="9">
    <location>
        <begin position="1141"/>
        <end position="1153"/>
    </location>
</feature>
<feature type="region of interest" description="Disordered" evidence="9">
    <location>
        <begin position="1187"/>
        <end position="1213"/>
    </location>
</feature>
<feature type="region of interest" description="Disordered" evidence="9">
    <location>
        <begin position="870"/>
        <end position="929"/>
    </location>
</feature>
<comment type="catalytic activity">
    <reaction evidence="8">
        <text>L-seryl-[protein] + ATP = O-phospho-L-seryl-[protein] + ADP + H(+)</text>
        <dbReference type="Rhea" id="RHEA:17989"/>
        <dbReference type="Rhea" id="RHEA-COMP:9863"/>
        <dbReference type="Rhea" id="RHEA-COMP:11604"/>
        <dbReference type="ChEBI" id="CHEBI:15378"/>
        <dbReference type="ChEBI" id="CHEBI:29999"/>
        <dbReference type="ChEBI" id="CHEBI:30616"/>
        <dbReference type="ChEBI" id="CHEBI:83421"/>
        <dbReference type="ChEBI" id="CHEBI:456216"/>
        <dbReference type="EC" id="2.7.11.22"/>
    </reaction>
</comment>
<dbReference type="OrthoDB" id="550377at2759"/>
<evidence type="ECO:0000259" key="10">
    <source>
        <dbReference type="PROSITE" id="PS50011"/>
    </source>
</evidence>
<feature type="domain" description="Protein kinase" evidence="10">
    <location>
        <begin position="17"/>
        <end position="309"/>
    </location>
</feature>
<evidence type="ECO:0000256" key="2">
    <source>
        <dbReference type="ARBA" id="ARBA00022527"/>
    </source>
</evidence>
<dbReference type="Gene3D" id="3.30.200.20">
    <property type="entry name" value="Phosphorylase Kinase, domain 1"/>
    <property type="match status" value="1"/>
</dbReference>
<evidence type="ECO:0000256" key="4">
    <source>
        <dbReference type="ARBA" id="ARBA00022741"/>
    </source>
</evidence>
<feature type="compositionally biased region" description="Pro residues" evidence="9">
    <location>
        <begin position="390"/>
        <end position="401"/>
    </location>
</feature>
<dbReference type="PROSITE" id="PS50011">
    <property type="entry name" value="PROTEIN_KINASE_DOM"/>
    <property type="match status" value="1"/>
</dbReference>
<dbReference type="SUPFAM" id="SSF56112">
    <property type="entry name" value="Protein kinase-like (PK-like)"/>
    <property type="match status" value="1"/>
</dbReference>
<evidence type="ECO:0000313" key="12">
    <source>
        <dbReference type="Proteomes" id="UP000613740"/>
    </source>
</evidence>
<evidence type="ECO:0000256" key="9">
    <source>
        <dbReference type="SAM" id="MobiDB-lite"/>
    </source>
</evidence>
<dbReference type="InterPro" id="IPR008271">
    <property type="entry name" value="Ser/Thr_kinase_AS"/>
</dbReference>